<accession>A0ABD1GYU5</accession>
<reference evidence="1 2" key="1">
    <citation type="submission" date="2024-06" db="EMBL/GenBank/DDBJ databases">
        <title>A chromosome level genome sequence of Diviner's sage (Salvia divinorum).</title>
        <authorList>
            <person name="Ford S.A."/>
            <person name="Ro D.-K."/>
            <person name="Ness R.W."/>
            <person name="Phillips M.A."/>
        </authorList>
    </citation>
    <scope>NUCLEOTIDE SEQUENCE [LARGE SCALE GENOMIC DNA]</scope>
    <source>
        <strain evidence="1">SAF-2024a</strain>
        <tissue evidence="1">Leaf</tissue>
    </source>
</reference>
<dbReference type="Proteomes" id="UP001567538">
    <property type="component" value="Unassembled WGS sequence"/>
</dbReference>
<evidence type="ECO:0000313" key="1">
    <source>
        <dbReference type="EMBL" id="KAL1549149.1"/>
    </source>
</evidence>
<evidence type="ECO:0008006" key="3">
    <source>
        <dbReference type="Google" id="ProtNLM"/>
    </source>
</evidence>
<dbReference type="AlphaFoldDB" id="A0ABD1GYU5"/>
<organism evidence="1 2">
    <name type="scientific">Salvia divinorum</name>
    <name type="common">Maria pastora</name>
    <name type="synonym">Diviner's sage</name>
    <dbReference type="NCBI Taxonomy" id="28513"/>
    <lineage>
        <taxon>Eukaryota</taxon>
        <taxon>Viridiplantae</taxon>
        <taxon>Streptophyta</taxon>
        <taxon>Embryophyta</taxon>
        <taxon>Tracheophyta</taxon>
        <taxon>Spermatophyta</taxon>
        <taxon>Magnoliopsida</taxon>
        <taxon>eudicotyledons</taxon>
        <taxon>Gunneridae</taxon>
        <taxon>Pentapetalae</taxon>
        <taxon>asterids</taxon>
        <taxon>lamiids</taxon>
        <taxon>Lamiales</taxon>
        <taxon>Lamiaceae</taxon>
        <taxon>Nepetoideae</taxon>
        <taxon>Mentheae</taxon>
        <taxon>Salviinae</taxon>
        <taxon>Salvia</taxon>
        <taxon>Salvia subgen. Calosphace</taxon>
    </lineage>
</organism>
<gene>
    <name evidence="1" type="ORF">AAHA92_17284</name>
</gene>
<comment type="caution">
    <text evidence="1">The sequence shown here is derived from an EMBL/GenBank/DDBJ whole genome shotgun (WGS) entry which is preliminary data.</text>
</comment>
<sequence>MERGIQGEVHANLIRAETEVTEAQANFEEDPTPENRAEKRTRRLHIHSDREGTRLLTEDADIRSSAVSFFQKLLAPEDLTLKELDLSLIHQIPPSTNMDELTRAPDQEEVKRAAFDISKDSAPGPDGLSATFYQTCWAIVGADVTEAVGLVFNGAFLPRSITAMSIILLTKKEAPEA</sequence>
<name>A0ABD1GYU5_SALDI</name>
<keyword evidence="2" id="KW-1185">Reference proteome</keyword>
<proteinExistence type="predicted"/>
<protein>
    <recommendedName>
        <fullName evidence="3">Reverse transcriptase</fullName>
    </recommendedName>
</protein>
<evidence type="ECO:0000313" key="2">
    <source>
        <dbReference type="Proteomes" id="UP001567538"/>
    </source>
</evidence>
<dbReference type="EMBL" id="JBEAFC010000007">
    <property type="protein sequence ID" value="KAL1549149.1"/>
    <property type="molecule type" value="Genomic_DNA"/>
</dbReference>